<gene>
    <name evidence="2" type="ORF">UXM345_LOCUS30541</name>
</gene>
<feature type="compositionally biased region" description="Polar residues" evidence="1">
    <location>
        <begin position="38"/>
        <end position="54"/>
    </location>
</feature>
<feature type="region of interest" description="Disordered" evidence="1">
    <location>
        <begin position="37"/>
        <end position="95"/>
    </location>
</feature>
<reference evidence="2" key="1">
    <citation type="submission" date="2021-02" db="EMBL/GenBank/DDBJ databases">
        <authorList>
            <person name="Nowell W R."/>
        </authorList>
    </citation>
    <scope>NUCLEOTIDE SEQUENCE</scope>
</reference>
<dbReference type="Proteomes" id="UP000663842">
    <property type="component" value="Unassembled WGS sequence"/>
</dbReference>
<evidence type="ECO:0000256" key="1">
    <source>
        <dbReference type="SAM" id="MobiDB-lite"/>
    </source>
</evidence>
<name>A0A820EKJ7_9BILA</name>
<organism evidence="2 3">
    <name type="scientific">Rotaria magnacalcarata</name>
    <dbReference type="NCBI Taxonomy" id="392030"/>
    <lineage>
        <taxon>Eukaryota</taxon>
        <taxon>Metazoa</taxon>
        <taxon>Spiralia</taxon>
        <taxon>Gnathifera</taxon>
        <taxon>Rotifera</taxon>
        <taxon>Eurotatoria</taxon>
        <taxon>Bdelloidea</taxon>
        <taxon>Philodinida</taxon>
        <taxon>Philodinidae</taxon>
        <taxon>Rotaria</taxon>
    </lineage>
</organism>
<evidence type="ECO:0008006" key="4">
    <source>
        <dbReference type="Google" id="ProtNLM"/>
    </source>
</evidence>
<accession>A0A820EKJ7</accession>
<dbReference type="PANTHER" id="PTHR47510">
    <property type="entry name" value="REVERSE TRANSCRIPTASE DOMAIN-CONTAINING PROTEIN"/>
    <property type="match status" value="1"/>
</dbReference>
<dbReference type="Gene3D" id="3.60.10.10">
    <property type="entry name" value="Endonuclease/exonuclease/phosphatase"/>
    <property type="match status" value="1"/>
</dbReference>
<dbReference type="PANTHER" id="PTHR47510:SF3">
    <property type="entry name" value="ENDO_EXONUCLEASE_PHOSPHATASE DOMAIN-CONTAINING PROTEIN"/>
    <property type="match status" value="1"/>
</dbReference>
<feature type="compositionally biased region" description="Basic and acidic residues" evidence="1">
    <location>
        <begin position="73"/>
        <end position="87"/>
    </location>
</feature>
<dbReference type="InterPro" id="IPR036691">
    <property type="entry name" value="Endo/exonu/phosph_ase_sf"/>
</dbReference>
<evidence type="ECO:0000313" key="3">
    <source>
        <dbReference type="Proteomes" id="UP000663842"/>
    </source>
</evidence>
<dbReference type="AlphaFoldDB" id="A0A820EKJ7"/>
<protein>
    <recommendedName>
        <fullName evidence="4">Endonuclease/exonuclease/phosphatase domain-containing protein</fullName>
    </recommendedName>
</protein>
<comment type="caution">
    <text evidence="2">The sequence shown here is derived from an EMBL/GenBank/DDBJ whole genome shotgun (WGS) entry which is preliminary data.</text>
</comment>
<sequence length="510" mass="58206">MLITKNLSPSAPPFAAMEDLEYFDPEINLENQMLARSHATSNDPPKSSWATIASSRGGARPRQNSTFTRGRGRRETGRRDAGNEGKESSANMDGVDEEGFKLVHHRLKNVNDEWDSIVDVRDVITDGIMEGRPSKGVAILWRKSYSEFINPVYCNESIIGITINTADRKIFLLNVYMPYDDKTNEAVHKYIDSLSKIKTLINEAKTNYIMVIGDFNVNYYKVLPKSAKLNVEEKLTDAIHASSVPYNIKNKLTKKCVPGWNSTLKPLFDRAHKAFINWKCNGKPLHGCLLDEMRVSRGDFKRALKDCRISEENIRNEKIMQSLGNKNMKQFWSTVSSVREDNFDPPTLISGETNHNKISDKFSNMYQEIFNDAKCQIENSNPKLQDPNLRLGQALYNFNNRSIYLSINNVKPTVGPDFIHLYHLKYGPDILHRIICKFFNTCLLHGYLPPQMSNSTIVPLIKNKFGNLHDINNYRPIFNSSTFLKIFEYCVFLMTANTVLEKAIPQIPST</sequence>
<dbReference type="EMBL" id="CAJOBF010008070">
    <property type="protein sequence ID" value="CAF4247611.1"/>
    <property type="molecule type" value="Genomic_DNA"/>
</dbReference>
<evidence type="ECO:0000313" key="2">
    <source>
        <dbReference type="EMBL" id="CAF4247611.1"/>
    </source>
</evidence>
<proteinExistence type="predicted"/>
<dbReference type="SUPFAM" id="SSF56219">
    <property type="entry name" value="DNase I-like"/>
    <property type="match status" value="1"/>
</dbReference>